<keyword evidence="14" id="KW-1185">Reference proteome</keyword>
<dbReference type="EMBL" id="JACAZI010000019">
    <property type="protein sequence ID" value="KAF7340358.1"/>
    <property type="molecule type" value="Genomic_DNA"/>
</dbReference>
<dbReference type="SUPFAM" id="SSF48264">
    <property type="entry name" value="Cytochrome P450"/>
    <property type="match status" value="1"/>
</dbReference>
<keyword evidence="10" id="KW-0408">Iron</keyword>
<protein>
    <submittedName>
        <fullName evidence="13">CHAT domain-containing protein</fullName>
    </submittedName>
</protein>
<dbReference type="Gene3D" id="1.25.40.10">
    <property type="entry name" value="Tetratricopeptide repeat domain"/>
    <property type="match status" value="2"/>
</dbReference>
<dbReference type="InterPro" id="IPR011990">
    <property type="entry name" value="TPR-like_helical_dom_sf"/>
</dbReference>
<comment type="cofactor">
    <cofactor evidence="1">
        <name>heme</name>
        <dbReference type="ChEBI" id="CHEBI:30413"/>
    </cofactor>
</comment>
<comment type="subcellular location">
    <subcellularLocation>
        <location evidence="2">Membrane</location>
    </subcellularLocation>
</comment>
<reference evidence="13" key="1">
    <citation type="submission" date="2020-05" db="EMBL/GenBank/DDBJ databases">
        <title>Mycena genomes resolve the evolution of fungal bioluminescence.</title>
        <authorList>
            <person name="Tsai I.J."/>
        </authorList>
    </citation>
    <scope>NUCLEOTIDE SEQUENCE</scope>
    <source>
        <strain evidence="13">CCC161011</strain>
    </source>
</reference>
<evidence type="ECO:0000256" key="6">
    <source>
        <dbReference type="ARBA" id="ARBA00022692"/>
    </source>
</evidence>
<evidence type="ECO:0000256" key="3">
    <source>
        <dbReference type="ARBA" id="ARBA00004721"/>
    </source>
</evidence>
<keyword evidence="9" id="KW-0560">Oxidoreductase</keyword>
<dbReference type="Proteomes" id="UP000620124">
    <property type="component" value="Unassembled WGS sequence"/>
</dbReference>
<dbReference type="Pfam" id="PF00067">
    <property type="entry name" value="p450"/>
    <property type="match status" value="1"/>
</dbReference>
<evidence type="ECO:0000256" key="4">
    <source>
        <dbReference type="ARBA" id="ARBA00010617"/>
    </source>
</evidence>
<dbReference type="SUPFAM" id="SSF48452">
    <property type="entry name" value="TPR-like"/>
    <property type="match status" value="1"/>
</dbReference>
<dbReference type="PANTHER" id="PTHR24305">
    <property type="entry name" value="CYTOCHROME P450"/>
    <property type="match status" value="1"/>
</dbReference>
<keyword evidence="11" id="KW-0503">Monooxygenase</keyword>
<gene>
    <name evidence="13" type="ORF">MVEN_01955000</name>
</gene>
<evidence type="ECO:0000256" key="12">
    <source>
        <dbReference type="ARBA" id="ARBA00023136"/>
    </source>
</evidence>
<dbReference type="InterPro" id="IPR001128">
    <property type="entry name" value="Cyt_P450"/>
</dbReference>
<comment type="pathway">
    <text evidence="3">Secondary metabolite biosynthesis; terpenoid biosynthesis.</text>
</comment>
<keyword evidence="7" id="KW-0479">Metal-binding</keyword>
<evidence type="ECO:0000256" key="9">
    <source>
        <dbReference type="ARBA" id="ARBA00023002"/>
    </source>
</evidence>
<evidence type="ECO:0000256" key="5">
    <source>
        <dbReference type="ARBA" id="ARBA00022617"/>
    </source>
</evidence>
<dbReference type="Gene3D" id="1.10.630.10">
    <property type="entry name" value="Cytochrome P450"/>
    <property type="match status" value="1"/>
</dbReference>
<sequence>MQSVYAYEDAVRDDPGKLKYLQDLVSALYQRFNQCGSVSDINKAGLLLKDALCLAAHDDPHRSTIVEDLGTVLAARFHHLSDLGDINEYVSILEAAVHLTPDDHPTKYSMLNNLGGVLQGRFRRLGDLKDLDQSIFALEEAVHLTPDDHPDKPLMLTNLASSLDARFGRRGDLRDINQAISKQEDAFHMIPDGHPEWSGLLANLGTFRLHRFEQTGSLSGVHEGISKLKDAVSLTPDDHPEKPARLNNLGTFLGARFKRLGDLKDLHECISMLEEAVQLTPAGLPARFGHLTNLGTFLLCRFDQTGDLSDLNEGISKHKDAVSLIPDGHSERPNMLSNLAGSLSTRFTQVGDLNDLNECIAKMEEAVRLTPDGHPKKPDRLHNLGSTLQYRSERLGDLSDANDGIAMLQAAVQLMPEGHPDRHSKLNNLGQALQRRFHQLGDLRDINESISTLEEAICTTPDDHPDKPLRLTTLATSLVARFERLSDPRDINQSISNHEGAISLTPDGHPEVATRLANLGVSLLSRFQQFNDPNDIQESLCHFTAAACSATGQVNVRLKAAQLWANCAHKLQHTSLLEAFQVALNLLPEVAWLGLSISDRHHQIMRAGLLVGDAAWTAISAGKPERAVEWLEQGRSIIWGQLLSLRTPVDALRQEWPDLADELISLSGQLDEATTRKNDAPWVDSGDQQSLMSMADQAHKNAQKRSALVKKIQQLPGFQQFLLPKTISQLSSAAQKGPVVILNVSQTSCDGLILWKELSKEVIHVPLPKFTAENVKYLTQWLKDLVPSGGRGEVDRLYAAREEGYPDLEEEFAQILSELWVRLVKPILDALAITTPATDKLPRIWWCPTGPLTLLPIHAAGVYVKSASVEISLHEVKAQINVLLAGYETTAISLTWALIELSRNPAMQIRLREELFQSGGDPTWEELTNHGSFLDAVTCEILRLHPPVPEVRRMAAEDDILPLSAPIETADGKLIDTVFVHKGTGVMLHITCINRSEAFWGSNAKEFNPARWFGDKKHRAQELQGYRHLLTFSDGPHVSREEKLLRSSYSDTKLHDVMLAKVFARRWMDVSSFSADPGWVPTKMGGRSAPGNIDHAVDTFVMAALGEGKATPTKTGAYLKDSSVHEPNAVAKDEGLQDSLVKELERISGVKIPE</sequence>
<keyword evidence="5" id="KW-0349">Heme</keyword>
<evidence type="ECO:0000313" key="13">
    <source>
        <dbReference type="EMBL" id="KAF7340358.1"/>
    </source>
</evidence>
<name>A0A8H6XFT3_9AGAR</name>
<dbReference type="AlphaFoldDB" id="A0A8H6XFT3"/>
<comment type="similarity">
    <text evidence="4">Belongs to the cytochrome P450 family.</text>
</comment>
<organism evidence="13 14">
    <name type="scientific">Mycena venus</name>
    <dbReference type="NCBI Taxonomy" id="2733690"/>
    <lineage>
        <taxon>Eukaryota</taxon>
        <taxon>Fungi</taxon>
        <taxon>Dikarya</taxon>
        <taxon>Basidiomycota</taxon>
        <taxon>Agaricomycotina</taxon>
        <taxon>Agaricomycetes</taxon>
        <taxon>Agaricomycetidae</taxon>
        <taxon>Agaricales</taxon>
        <taxon>Marasmiineae</taxon>
        <taxon>Mycenaceae</taxon>
        <taxon>Mycena</taxon>
    </lineage>
</organism>
<keyword evidence="8" id="KW-1133">Transmembrane helix</keyword>
<evidence type="ECO:0000313" key="14">
    <source>
        <dbReference type="Proteomes" id="UP000620124"/>
    </source>
</evidence>
<dbReference type="InterPro" id="IPR002401">
    <property type="entry name" value="Cyt_P450_E_grp-I"/>
</dbReference>
<dbReference type="InterPro" id="IPR050121">
    <property type="entry name" value="Cytochrome_P450_monoxygenase"/>
</dbReference>
<dbReference type="OrthoDB" id="3217196at2759"/>
<dbReference type="GO" id="GO:0020037">
    <property type="term" value="F:heme binding"/>
    <property type="evidence" value="ECO:0007669"/>
    <property type="project" value="InterPro"/>
</dbReference>
<evidence type="ECO:0000256" key="10">
    <source>
        <dbReference type="ARBA" id="ARBA00023004"/>
    </source>
</evidence>
<dbReference type="Gene3D" id="1.20.120.660">
    <property type="entry name" value="IL-4 antagonist (De novo design) like domain"/>
    <property type="match status" value="1"/>
</dbReference>
<dbReference type="GO" id="GO:0016705">
    <property type="term" value="F:oxidoreductase activity, acting on paired donors, with incorporation or reduction of molecular oxygen"/>
    <property type="evidence" value="ECO:0007669"/>
    <property type="project" value="InterPro"/>
</dbReference>
<comment type="caution">
    <text evidence="13">The sequence shown here is derived from an EMBL/GenBank/DDBJ whole genome shotgun (WGS) entry which is preliminary data.</text>
</comment>
<proteinExistence type="inferred from homology"/>
<dbReference type="PANTHER" id="PTHR24305:SF166">
    <property type="entry name" value="CYTOCHROME P450 12A4, MITOCHONDRIAL-RELATED"/>
    <property type="match status" value="1"/>
</dbReference>
<dbReference type="GO" id="GO:0016020">
    <property type="term" value="C:membrane"/>
    <property type="evidence" value="ECO:0007669"/>
    <property type="project" value="UniProtKB-SubCell"/>
</dbReference>
<evidence type="ECO:0000256" key="1">
    <source>
        <dbReference type="ARBA" id="ARBA00001971"/>
    </source>
</evidence>
<evidence type="ECO:0000256" key="8">
    <source>
        <dbReference type="ARBA" id="ARBA00022989"/>
    </source>
</evidence>
<dbReference type="InterPro" id="IPR036396">
    <property type="entry name" value="Cyt_P450_sf"/>
</dbReference>
<keyword evidence="12" id="KW-0472">Membrane</keyword>
<keyword evidence="6" id="KW-0812">Transmembrane</keyword>
<evidence type="ECO:0000256" key="2">
    <source>
        <dbReference type="ARBA" id="ARBA00004370"/>
    </source>
</evidence>
<accession>A0A8H6XFT3</accession>
<dbReference type="PRINTS" id="PR00463">
    <property type="entry name" value="EP450I"/>
</dbReference>
<evidence type="ECO:0000256" key="11">
    <source>
        <dbReference type="ARBA" id="ARBA00023033"/>
    </source>
</evidence>
<evidence type="ECO:0000256" key="7">
    <source>
        <dbReference type="ARBA" id="ARBA00022723"/>
    </source>
</evidence>
<dbReference type="GO" id="GO:0005506">
    <property type="term" value="F:iron ion binding"/>
    <property type="evidence" value="ECO:0007669"/>
    <property type="project" value="InterPro"/>
</dbReference>
<dbReference type="GO" id="GO:0004497">
    <property type="term" value="F:monooxygenase activity"/>
    <property type="evidence" value="ECO:0007669"/>
    <property type="project" value="UniProtKB-KW"/>
</dbReference>
<dbReference type="PRINTS" id="PR00385">
    <property type="entry name" value="P450"/>
</dbReference>